<dbReference type="Gene3D" id="3.30.70.240">
    <property type="match status" value="1"/>
</dbReference>
<dbReference type="SMART" id="SM00382">
    <property type="entry name" value="AAA"/>
    <property type="match status" value="1"/>
</dbReference>
<dbReference type="InterPro" id="IPR041095">
    <property type="entry name" value="EFG_II"/>
</dbReference>
<dbReference type="InterPro" id="IPR047872">
    <property type="entry name" value="EFG_IV"/>
</dbReference>
<dbReference type="InterPro" id="IPR009000">
    <property type="entry name" value="Transl_B-barrel_sf"/>
</dbReference>
<dbReference type="PANTHER" id="PTHR43261:SF6">
    <property type="entry name" value="ELONGATION FACTOR G-LIKE PROTEIN"/>
    <property type="match status" value="1"/>
</dbReference>
<dbReference type="InterPro" id="IPR014721">
    <property type="entry name" value="Ribsml_uS5_D2-typ_fold_subgr"/>
</dbReference>
<dbReference type="Gene3D" id="3.30.70.870">
    <property type="entry name" value="Elongation Factor G (Translational Gtpase), domain 3"/>
    <property type="match status" value="1"/>
</dbReference>
<dbReference type="SUPFAM" id="SSF50447">
    <property type="entry name" value="Translation proteins"/>
    <property type="match status" value="1"/>
</dbReference>
<keyword evidence="4" id="KW-0251">Elongation factor</keyword>
<dbReference type="InterPro" id="IPR000640">
    <property type="entry name" value="EFG_V-like"/>
</dbReference>
<dbReference type="InterPro" id="IPR020568">
    <property type="entry name" value="Ribosomal_Su5_D2-typ_SF"/>
</dbReference>
<dbReference type="InterPro" id="IPR003593">
    <property type="entry name" value="AAA+_ATPase"/>
</dbReference>
<keyword evidence="1" id="KW-0547">Nucleotide-binding</keyword>
<dbReference type="Pfam" id="PF00679">
    <property type="entry name" value="EFG_C"/>
    <property type="match status" value="1"/>
</dbReference>
<dbReference type="InterPro" id="IPR035647">
    <property type="entry name" value="EFG_III/V"/>
</dbReference>
<dbReference type="SUPFAM" id="SSF52540">
    <property type="entry name" value="P-loop containing nucleoside triphosphate hydrolases"/>
    <property type="match status" value="1"/>
</dbReference>
<organism evidence="4 5">
    <name type="scientific">Mycolicibacterium novocastrense</name>
    <name type="common">Mycobacterium novocastrense</name>
    <dbReference type="NCBI Taxonomy" id="59813"/>
    <lineage>
        <taxon>Bacteria</taxon>
        <taxon>Bacillati</taxon>
        <taxon>Actinomycetota</taxon>
        <taxon>Actinomycetes</taxon>
        <taxon>Mycobacteriales</taxon>
        <taxon>Mycobacteriaceae</taxon>
        <taxon>Mycolicibacterium</taxon>
    </lineage>
</organism>
<dbReference type="InterPro" id="IPR005225">
    <property type="entry name" value="Small_GTP-bd"/>
</dbReference>
<dbReference type="EMBL" id="BCTA01000052">
    <property type="protein sequence ID" value="GAT10994.1"/>
    <property type="molecule type" value="Genomic_DNA"/>
</dbReference>
<dbReference type="Pfam" id="PF00009">
    <property type="entry name" value="GTP_EFTU"/>
    <property type="match status" value="1"/>
</dbReference>
<evidence type="ECO:0000256" key="2">
    <source>
        <dbReference type="ARBA" id="ARBA00023134"/>
    </source>
</evidence>
<dbReference type="SUPFAM" id="SSF54980">
    <property type="entry name" value="EF-G C-terminal domain-like"/>
    <property type="match status" value="2"/>
</dbReference>
<dbReference type="NCBIfam" id="NF009377">
    <property type="entry name" value="PRK12740.1-1"/>
    <property type="match status" value="1"/>
</dbReference>
<dbReference type="InterPro" id="IPR035649">
    <property type="entry name" value="EFG_V"/>
</dbReference>
<dbReference type="Gene3D" id="3.30.230.10">
    <property type="match status" value="1"/>
</dbReference>
<dbReference type="Pfam" id="PF14492">
    <property type="entry name" value="EFG_III"/>
    <property type="match status" value="1"/>
</dbReference>
<gene>
    <name evidence="4" type="ORF">RMCN_4127</name>
</gene>
<dbReference type="Gene3D" id="2.40.30.10">
    <property type="entry name" value="Translation factors"/>
    <property type="match status" value="1"/>
</dbReference>
<dbReference type="InterPro" id="IPR000795">
    <property type="entry name" value="T_Tr_GTP-bd_dom"/>
</dbReference>
<dbReference type="PROSITE" id="PS51722">
    <property type="entry name" value="G_TR_2"/>
    <property type="match status" value="1"/>
</dbReference>
<dbReference type="NCBIfam" id="TIGR00231">
    <property type="entry name" value="small_GTP"/>
    <property type="match status" value="1"/>
</dbReference>
<protein>
    <submittedName>
        <fullName evidence="4">Elongation factor G</fullName>
    </submittedName>
</protein>
<dbReference type="InterPro" id="IPR027417">
    <property type="entry name" value="P-loop_NTPase"/>
</dbReference>
<dbReference type="SMART" id="SM00838">
    <property type="entry name" value="EFG_C"/>
    <property type="match status" value="1"/>
</dbReference>
<dbReference type="InterPro" id="IPR004161">
    <property type="entry name" value="EFTu-like_2"/>
</dbReference>
<reference evidence="4 5" key="1">
    <citation type="journal article" date="2016" name="Genome Announc.">
        <title>Draft Genome Sequences of Five Rapidly Growing Mycobacterium Species, M. thermoresistibile, M. fortuitum subsp. acetamidolyticum, M. canariasense, M. brisbanense, and M. novocastrense.</title>
        <authorList>
            <person name="Katahira K."/>
            <person name="Ogura Y."/>
            <person name="Gotoh Y."/>
            <person name="Hayashi T."/>
        </authorList>
    </citation>
    <scope>NUCLEOTIDE SEQUENCE [LARGE SCALE GENOMIC DNA]</scope>
    <source>
        <strain evidence="4 5">JCM18114</strain>
    </source>
</reference>
<keyword evidence="2" id="KW-0342">GTP-binding</keyword>
<name>A0ABQ0KN09_MYCNV</name>
<sequence>MWSNTHFGGSAAVVEGNVMADKTTHSQGAGAAPTADSPAAIRNVVLVGPSGGGKTTLVEALLVAAGVLTRQGSVQDGTTVCDSDEAEISQQRSVGLALASLRHDGIKVNLIDTPGYADFVGELRAGLRAADCALFVIAANEGVDEPTKALWLECSQVGMPRAVVITKLDHARANYPNALAAAQRAFGDKVLPLYLPADSPCTGLIGLLSQTHYEYADGKRTATHEPDGSYADAITEHRGTLIEGIIEESEDETLMERYLGGEQIDQSVLIDDLEKAVARATFFPALPVCSGTGVGTLELLEIITAGFPSPPEHRLPEVFTPQGKPRAELPCDPNGPLLAEVVKTTSDPYVGRVSLVRVFSGTITPDSTVHVSGHFSSFFGGSGSLTGSLATHEDHDEDERIGSLSFPLGKQQRPAPSVIAGDICAIGRLSRAETGDTLSDKSDPLVLRPWSMPEPLLPIAVQPRAKTDEDKLSGGLQRLAAEDPTLRIEQNPETHQIVLWTMGEAHANVVLDALSRRYGVAVDTVELRIPLRETFGGKAKGHGRHVKQSGGHGQYAVCDIQVEPLPEGSGFEFVDKVVGGAVPRQFIPSVEKGIRAQMEKGVGPGYPVVDIRVTLFDGKSHSVDSSDFAFQMAGGLALREAAAATKVNLLEPVDEVTVLIPDDFVGVIMGDLAGRRGRVLGTEKVGDDRTLVKAEIPEVELTRYAIDLRSLAHGAGTFSRTFARYDPMPDHAAAKVASAV</sequence>
<dbReference type="CDD" id="cd16262">
    <property type="entry name" value="EFG_III"/>
    <property type="match status" value="1"/>
</dbReference>
<evidence type="ECO:0000313" key="5">
    <source>
        <dbReference type="Proteomes" id="UP000069773"/>
    </source>
</evidence>
<feature type="domain" description="Tr-type G" evidence="3">
    <location>
        <begin position="39"/>
        <end position="311"/>
    </location>
</feature>
<dbReference type="PANTHER" id="PTHR43261">
    <property type="entry name" value="TRANSLATION ELONGATION FACTOR G-RELATED"/>
    <property type="match status" value="1"/>
</dbReference>
<dbReference type="GO" id="GO:0003746">
    <property type="term" value="F:translation elongation factor activity"/>
    <property type="evidence" value="ECO:0007669"/>
    <property type="project" value="UniProtKB-KW"/>
</dbReference>
<dbReference type="Gene3D" id="3.40.50.300">
    <property type="entry name" value="P-loop containing nucleotide triphosphate hydrolases"/>
    <property type="match status" value="1"/>
</dbReference>
<evidence type="ECO:0000313" key="4">
    <source>
        <dbReference type="EMBL" id="GAT10994.1"/>
    </source>
</evidence>
<dbReference type="NCBIfam" id="NF009381">
    <property type="entry name" value="PRK12740.1-5"/>
    <property type="match status" value="1"/>
</dbReference>
<keyword evidence="5" id="KW-1185">Reference proteome</keyword>
<dbReference type="CDD" id="cd01434">
    <property type="entry name" value="EFG_mtEFG1_IV"/>
    <property type="match status" value="1"/>
</dbReference>
<dbReference type="InterPro" id="IPR009022">
    <property type="entry name" value="EFG_III"/>
</dbReference>
<evidence type="ECO:0000259" key="3">
    <source>
        <dbReference type="PROSITE" id="PS51722"/>
    </source>
</evidence>
<dbReference type="SUPFAM" id="SSF54211">
    <property type="entry name" value="Ribosomal protein S5 domain 2-like"/>
    <property type="match status" value="1"/>
</dbReference>
<dbReference type="InterPro" id="IPR005517">
    <property type="entry name" value="Transl_elong_EFG/EF2_IV"/>
</dbReference>
<dbReference type="Pfam" id="PF03764">
    <property type="entry name" value="EFG_IV"/>
    <property type="match status" value="1"/>
</dbReference>
<dbReference type="SMART" id="SM00889">
    <property type="entry name" value="EFG_IV"/>
    <property type="match status" value="1"/>
</dbReference>
<evidence type="ECO:0000256" key="1">
    <source>
        <dbReference type="ARBA" id="ARBA00022741"/>
    </source>
</evidence>
<keyword evidence="4" id="KW-0648">Protein biosynthesis</keyword>
<proteinExistence type="predicted"/>
<accession>A0ABQ0KN09</accession>
<dbReference type="Pfam" id="PF03144">
    <property type="entry name" value="GTP_EFTU_D2"/>
    <property type="match status" value="1"/>
</dbReference>
<dbReference type="Proteomes" id="UP000069773">
    <property type="component" value="Unassembled WGS sequence"/>
</dbReference>
<dbReference type="CDD" id="cd03713">
    <property type="entry name" value="EFG_mtEFG_C"/>
    <property type="match status" value="1"/>
</dbReference>
<comment type="caution">
    <text evidence="4">The sequence shown here is derived from an EMBL/GenBank/DDBJ whole genome shotgun (WGS) entry which is preliminary data.</text>
</comment>